<feature type="compositionally biased region" description="Low complexity" evidence="1">
    <location>
        <begin position="123"/>
        <end position="141"/>
    </location>
</feature>
<dbReference type="Proteomes" id="UP000027195">
    <property type="component" value="Unassembled WGS sequence"/>
</dbReference>
<feature type="compositionally biased region" description="Low complexity" evidence="1">
    <location>
        <begin position="297"/>
        <end position="312"/>
    </location>
</feature>
<dbReference type="HOGENOM" id="CLU_270309_0_0_1"/>
<feature type="compositionally biased region" description="Polar residues" evidence="1">
    <location>
        <begin position="549"/>
        <end position="558"/>
    </location>
</feature>
<feature type="compositionally biased region" description="Polar residues" evidence="1">
    <location>
        <begin position="574"/>
        <end position="585"/>
    </location>
</feature>
<evidence type="ECO:0000256" key="1">
    <source>
        <dbReference type="SAM" id="MobiDB-lite"/>
    </source>
</evidence>
<feature type="compositionally biased region" description="Low complexity" evidence="1">
    <location>
        <begin position="47"/>
        <end position="58"/>
    </location>
</feature>
<feature type="compositionally biased region" description="Low complexity" evidence="1">
    <location>
        <begin position="477"/>
        <end position="489"/>
    </location>
</feature>
<protein>
    <submittedName>
        <fullName evidence="2">Uncharacterized protein</fullName>
    </submittedName>
</protein>
<keyword evidence="3" id="KW-1185">Reference proteome</keyword>
<feature type="compositionally biased region" description="Low complexity" evidence="1">
    <location>
        <begin position="399"/>
        <end position="410"/>
    </location>
</feature>
<feature type="compositionally biased region" description="Low complexity" evidence="1">
    <location>
        <begin position="957"/>
        <end position="967"/>
    </location>
</feature>
<feature type="compositionally biased region" description="Low complexity" evidence="1">
    <location>
        <begin position="692"/>
        <end position="711"/>
    </location>
</feature>
<reference evidence="3" key="1">
    <citation type="journal article" date="2014" name="Proc. Natl. Acad. Sci. U.S.A.">
        <title>Extensive sampling of basidiomycete genomes demonstrates inadequacy of the white-rot/brown-rot paradigm for wood decay fungi.</title>
        <authorList>
            <person name="Riley R."/>
            <person name="Salamov A.A."/>
            <person name="Brown D.W."/>
            <person name="Nagy L.G."/>
            <person name="Floudas D."/>
            <person name="Held B.W."/>
            <person name="Levasseur A."/>
            <person name="Lombard V."/>
            <person name="Morin E."/>
            <person name="Otillar R."/>
            <person name="Lindquist E.A."/>
            <person name="Sun H."/>
            <person name="LaButti K.M."/>
            <person name="Schmutz J."/>
            <person name="Jabbour D."/>
            <person name="Luo H."/>
            <person name="Baker S.E."/>
            <person name="Pisabarro A.G."/>
            <person name="Walton J.D."/>
            <person name="Blanchette R.A."/>
            <person name="Henrissat B."/>
            <person name="Martin F."/>
            <person name="Cullen D."/>
            <person name="Hibbett D.S."/>
            <person name="Grigoriev I.V."/>
        </authorList>
    </citation>
    <scope>NUCLEOTIDE SEQUENCE [LARGE SCALE GENOMIC DNA]</scope>
    <source>
        <strain evidence="3">FD-172 SS1</strain>
    </source>
</reference>
<feature type="compositionally biased region" description="Gly residues" evidence="1">
    <location>
        <begin position="945"/>
        <end position="956"/>
    </location>
</feature>
<dbReference type="InParanoid" id="A0A067MC57"/>
<feature type="compositionally biased region" description="Basic residues" evidence="1">
    <location>
        <begin position="411"/>
        <end position="423"/>
    </location>
</feature>
<name>A0A067MC57_BOTB1</name>
<feature type="compositionally biased region" description="Basic and acidic residues" evidence="1">
    <location>
        <begin position="968"/>
        <end position="981"/>
    </location>
</feature>
<feature type="compositionally biased region" description="Polar residues" evidence="1">
    <location>
        <begin position="272"/>
        <end position="296"/>
    </location>
</feature>
<feature type="compositionally biased region" description="Basic and acidic residues" evidence="1">
    <location>
        <begin position="165"/>
        <end position="186"/>
    </location>
</feature>
<feature type="region of interest" description="Disordered" evidence="1">
    <location>
        <begin position="1027"/>
        <end position="1100"/>
    </location>
</feature>
<feature type="compositionally biased region" description="Pro residues" evidence="1">
    <location>
        <begin position="59"/>
        <end position="80"/>
    </location>
</feature>
<evidence type="ECO:0000313" key="2">
    <source>
        <dbReference type="EMBL" id="KDQ09181.1"/>
    </source>
</evidence>
<feature type="region of interest" description="Disordered" evidence="1">
    <location>
        <begin position="202"/>
        <end position="221"/>
    </location>
</feature>
<feature type="region of interest" description="Disordered" evidence="1">
    <location>
        <begin position="1168"/>
        <end position="1205"/>
    </location>
</feature>
<feature type="compositionally biased region" description="Polar residues" evidence="1">
    <location>
        <begin position="379"/>
        <end position="389"/>
    </location>
</feature>
<feature type="compositionally biased region" description="Polar residues" evidence="1">
    <location>
        <begin position="792"/>
        <end position="807"/>
    </location>
</feature>
<feature type="compositionally biased region" description="Pro residues" evidence="1">
    <location>
        <begin position="732"/>
        <end position="745"/>
    </location>
</feature>
<dbReference type="EMBL" id="KL198081">
    <property type="protein sequence ID" value="KDQ09181.1"/>
    <property type="molecule type" value="Genomic_DNA"/>
</dbReference>
<feature type="compositionally biased region" description="Low complexity" evidence="1">
    <location>
        <begin position="1191"/>
        <end position="1205"/>
    </location>
</feature>
<proteinExistence type="predicted"/>
<feature type="region of interest" description="Disordered" evidence="1">
    <location>
        <begin position="272"/>
        <end position="364"/>
    </location>
</feature>
<dbReference type="AlphaFoldDB" id="A0A067MC57"/>
<feature type="region of interest" description="Disordered" evidence="1">
    <location>
        <begin position="379"/>
        <end position="625"/>
    </location>
</feature>
<feature type="region of interest" description="Disordered" evidence="1">
    <location>
        <begin position="1"/>
        <end position="29"/>
    </location>
</feature>
<gene>
    <name evidence="2" type="ORF">BOTBODRAFT_58823</name>
</gene>
<feature type="region of interest" description="Disordered" evidence="1">
    <location>
        <begin position="945"/>
        <end position="998"/>
    </location>
</feature>
<feature type="region of interest" description="Disordered" evidence="1">
    <location>
        <begin position="46"/>
        <end position="195"/>
    </location>
</feature>
<organism evidence="2 3">
    <name type="scientific">Botryobasidium botryosum (strain FD-172 SS1)</name>
    <dbReference type="NCBI Taxonomy" id="930990"/>
    <lineage>
        <taxon>Eukaryota</taxon>
        <taxon>Fungi</taxon>
        <taxon>Dikarya</taxon>
        <taxon>Basidiomycota</taxon>
        <taxon>Agaricomycotina</taxon>
        <taxon>Agaricomycetes</taxon>
        <taxon>Cantharellales</taxon>
        <taxon>Botryobasidiaceae</taxon>
        <taxon>Botryobasidium</taxon>
    </lineage>
</organism>
<evidence type="ECO:0000313" key="3">
    <source>
        <dbReference type="Proteomes" id="UP000027195"/>
    </source>
</evidence>
<feature type="region of interest" description="Disordered" evidence="1">
    <location>
        <begin position="232"/>
        <end position="251"/>
    </location>
</feature>
<feature type="compositionally biased region" description="Low complexity" evidence="1">
    <location>
        <begin position="1168"/>
        <end position="1180"/>
    </location>
</feature>
<feature type="compositionally biased region" description="Basic and acidic residues" evidence="1">
    <location>
        <begin position="559"/>
        <end position="573"/>
    </location>
</feature>
<feature type="compositionally biased region" description="Polar residues" evidence="1">
    <location>
        <begin position="1027"/>
        <end position="1047"/>
    </location>
</feature>
<sequence>MAPLGLPSRRPRTAESGIPERAPQLPPLLQAPSLRLASYTALNALESSPSIPSSNRLSTPPPTPPFSSPSIHFPPSPAMNPPTQSKIPRSRLRTRDPTAHSLQDSNDLAFFLRETGPPPAKQPAFAASSSAIPSFTATSATGPDEDMSAGRSRFFSLRKKNKSVTRLDETLHDKGGDKDKDRDSTRRAKGSLGGRIVNGVVGRKSSARPTTAGSQLGVHGNMSKDAFINNWRTGSEISDPPSPYLPGTVPKTLPNGQTVMMIAPSLTARASTPLQPSFFSSPTAHPSSLPFAQTHKQQPSTQSSFPSTSISSYNLSSHTPTSPVFPTPISERRTTSPLGSPTKIPSPRRSPKYSPQMNGRELADPAPYPYAIYIAPSGASSVTSLSSEPHSPDDGVPFSPGSPLQSSQLPSHHHSHGRHHPRQHQGDSIAAEILRSHRRKRSESMREFSVTRGAAPTEDTTVRMPNVIPTPPPEQTPLPAGAAPLLDPPEGGRHRSTSAPVPFEPMGALGVSHSQRDQGHDHSRHNHNHNLNRPHPSSYAQTQTQSQSRPQSHAQSRRNGNDRSDHDGKRSTMDSETSQPQSDTFRFSDASYPSRPSAPSTAPSEHSNSHHSHHSHAEEDELSDTSSWNEHSVVVKSGYLVTSAFPSVPALPTLANLANLSGTHPTLPIIPVQRPLLTAGEYVRGKPVKTPSLKSSKSSSSSGGRPQQQQGHRQHYTHNPLVPPSPNRSRPPRTPPPTTPLPPSPSDARAGKRLSALSALSVSVSGEQERTLTLDVPTTTAAMTLAPGTRPLSLSATGSPTPTPGQRPTSSGHSNSPSPSAFPAPPTSPSLLSTAASASASASTAAATSVLQKQVTALTRALTAQRTQYEYLASRLRESELARVALHGRVKELERLEWGWERERMGLRYLVQGNLGGDRAVEVFLEGLSVGLGLKGLRAGGGEGAGTGAGAEGGVGSVEESAEGGLVVERERVESRTGVRETRRKRRYSLPNSLNDLPDKVKNAALATSSYPLPLLSKTATSPLATQQAFPTVPSPTSTRHSQQQPLQRHAPPPTRAPSLNSVTSLPYLPASKHVPQTPSRSQSHRPHKTSMTTSAGSIYSVGGPVASNASTSGGNPITSTFSPHITGATLAKSVSGSIASGKRSSHQYHQYSATLEDVLAELGRFDSNINSNNHSASASRKQRNAGKRVSALTARSAASAPAYA</sequence>
<feature type="compositionally biased region" description="Low complexity" evidence="1">
    <location>
        <begin position="588"/>
        <end position="606"/>
    </location>
</feature>
<feature type="compositionally biased region" description="Basic residues" evidence="1">
    <location>
        <begin position="522"/>
        <end position="532"/>
    </location>
</feature>
<feature type="compositionally biased region" description="Low complexity" evidence="1">
    <location>
        <begin position="754"/>
        <end position="765"/>
    </location>
</feature>
<feature type="compositionally biased region" description="Low complexity" evidence="1">
    <location>
        <begin position="533"/>
        <end position="548"/>
    </location>
</feature>
<feature type="region of interest" description="Disordered" evidence="1">
    <location>
        <begin position="684"/>
        <end position="835"/>
    </location>
</feature>
<feature type="compositionally biased region" description="Polar residues" evidence="1">
    <location>
        <begin position="313"/>
        <end position="324"/>
    </location>
</feature>
<feature type="compositionally biased region" description="Low complexity" evidence="1">
    <location>
        <begin position="808"/>
        <end position="819"/>
    </location>
</feature>
<accession>A0A067MC57</accession>